<comment type="caution">
    <text evidence="2">The sequence shown here is derived from an EMBL/GenBank/DDBJ whole genome shotgun (WGS) entry which is preliminary data.</text>
</comment>
<dbReference type="AlphaFoldDB" id="A0A9W9SQE8"/>
<feature type="compositionally biased region" description="Polar residues" evidence="1">
    <location>
        <begin position="10"/>
        <end position="22"/>
    </location>
</feature>
<dbReference type="OrthoDB" id="5429780at2759"/>
<dbReference type="GeneID" id="81457524"/>
<sequence length="238" mass="26115">MSDEGLLGPATNSKRTISVTALSSPATSRSSSSSNLIDRTSFSATFVNVSQDEIELPQEMESGETYEFIGFNEETASKLWDQYVSRPIDDPLDSLDFEFMDYARSQVKNSTVPDVLSITDDWTPTMAALGIGQCLQQSILHPDFDDVRATASCKFWLLDSIEMAFKTLEGLNSQLRQEMERRQGLAVLGARERSPPPVPPAPIFRKGSLKSATKETIVPSKGPAAAKDTTMPDKDPIT</sequence>
<dbReference type="EMBL" id="JAPZBT010000001">
    <property type="protein sequence ID" value="KAJ5382700.1"/>
    <property type="molecule type" value="Genomic_DNA"/>
</dbReference>
<dbReference type="Proteomes" id="UP001147752">
    <property type="component" value="Unassembled WGS sequence"/>
</dbReference>
<evidence type="ECO:0000313" key="2">
    <source>
        <dbReference type="EMBL" id="KAJ5382700.1"/>
    </source>
</evidence>
<evidence type="ECO:0000256" key="1">
    <source>
        <dbReference type="SAM" id="MobiDB-lite"/>
    </source>
</evidence>
<name>A0A9W9SQE8_9EURO</name>
<evidence type="ECO:0000313" key="3">
    <source>
        <dbReference type="Proteomes" id="UP001147752"/>
    </source>
</evidence>
<feature type="compositionally biased region" description="Low complexity" evidence="1">
    <location>
        <begin position="23"/>
        <end position="34"/>
    </location>
</feature>
<dbReference type="RefSeq" id="XP_056582476.1">
    <property type="nucleotide sequence ID" value="XM_056718341.1"/>
</dbReference>
<feature type="region of interest" description="Disordered" evidence="1">
    <location>
        <begin position="190"/>
        <end position="238"/>
    </location>
</feature>
<accession>A0A9W9SQE8</accession>
<protein>
    <submittedName>
        <fullName evidence="2">Uncharacterized protein</fullName>
    </submittedName>
</protein>
<feature type="region of interest" description="Disordered" evidence="1">
    <location>
        <begin position="1"/>
        <end position="35"/>
    </location>
</feature>
<organism evidence="2 3">
    <name type="scientific">Penicillium concentricum</name>
    <dbReference type="NCBI Taxonomy" id="293559"/>
    <lineage>
        <taxon>Eukaryota</taxon>
        <taxon>Fungi</taxon>
        <taxon>Dikarya</taxon>
        <taxon>Ascomycota</taxon>
        <taxon>Pezizomycotina</taxon>
        <taxon>Eurotiomycetes</taxon>
        <taxon>Eurotiomycetidae</taxon>
        <taxon>Eurotiales</taxon>
        <taxon>Aspergillaceae</taxon>
        <taxon>Penicillium</taxon>
    </lineage>
</organism>
<gene>
    <name evidence="2" type="ORF">N7517_000611</name>
</gene>
<reference evidence="2" key="1">
    <citation type="submission" date="2022-12" db="EMBL/GenBank/DDBJ databases">
        <authorList>
            <person name="Petersen C."/>
        </authorList>
    </citation>
    <scope>NUCLEOTIDE SEQUENCE</scope>
    <source>
        <strain evidence="2">IBT 3081</strain>
    </source>
</reference>
<reference evidence="2" key="2">
    <citation type="journal article" date="2023" name="IMA Fungus">
        <title>Comparative genomic study of the Penicillium genus elucidates a diverse pangenome and 15 lateral gene transfer events.</title>
        <authorList>
            <person name="Petersen C."/>
            <person name="Sorensen T."/>
            <person name="Nielsen M.R."/>
            <person name="Sondergaard T.E."/>
            <person name="Sorensen J.L."/>
            <person name="Fitzpatrick D.A."/>
            <person name="Frisvad J.C."/>
            <person name="Nielsen K.L."/>
        </authorList>
    </citation>
    <scope>NUCLEOTIDE SEQUENCE</scope>
    <source>
        <strain evidence="2">IBT 3081</strain>
    </source>
</reference>
<proteinExistence type="predicted"/>
<keyword evidence="3" id="KW-1185">Reference proteome</keyword>